<dbReference type="InterPro" id="IPR017981">
    <property type="entry name" value="GPCR_2-like_7TM"/>
</dbReference>
<evidence type="ECO:0000256" key="4">
    <source>
        <dbReference type="ARBA" id="ARBA00023136"/>
    </source>
</evidence>
<dbReference type="PROSITE" id="PS50261">
    <property type="entry name" value="G_PROTEIN_RECEP_F2_4"/>
    <property type="match status" value="1"/>
</dbReference>
<dbReference type="InterPro" id="IPR052808">
    <property type="entry name" value="GPCR_Mth-like"/>
</dbReference>
<comment type="subcellular location">
    <subcellularLocation>
        <location evidence="1">Membrane</location>
        <topology evidence="1">Multi-pass membrane protein</topology>
    </subcellularLocation>
</comment>
<dbReference type="EMBL" id="CAXLJM020000049">
    <property type="protein sequence ID" value="CAL8112856.1"/>
    <property type="molecule type" value="Genomic_DNA"/>
</dbReference>
<feature type="transmembrane region" description="Helical" evidence="5">
    <location>
        <begin position="201"/>
        <end position="222"/>
    </location>
</feature>
<dbReference type="PANTHER" id="PTHR46953">
    <property type="entry name" value="G-PROTEIN COUPLED RECEPTOR MTH-LIKE 1-RELATED"/>
    <property type="match status" value="1"/>
</dbReference>
<feature type="transmembrane region" description="Helical" evidence="5">
    <location>
        <begin position="277"/>
        <end position="298"/>
    </location>
</feature>
<keyword evidence="8" id="KW-1185">Reference proteome</keyword>
<dbReference type="Proteomes" id="UP001642540">
    <property type="component" value="Unassembled WGS sequence"/>
</dbReference>
<keyword evidence="3 5" id="KW-1133">Transmembrane helix</keyword>
<evidence type="ECO:0000259" key="6">
    <source>
        <dbReference type="PROSITE" id="PS50261"/>
    </source>
</evidence>
<feature type="transmembrane region" description="Helical" evidence="5">
    <location>
        <begin position="102"/>
        <end position="119"/>
    </location>
</feature>
<sequence>MSNISAVEIDGAMSNIVVPITNVYWKIFVSLISLSAASLLLTIVLYLLVWEKHNCQGWTQFSYLTALLLFYCVFIPALCPGLTTSGDDRNLTCFVLAFSNQYFFICAKTWLLIISFDLYSTIRRMRIIACNSTKGLQRFACYSFIGWTFPLLFVIGGIGVNLSNRETILAKGRNNDEGLWAQFPDYGYQHCRIPNWWVWEYFVFANCIFHFIMFGLISITIFSQRRKVIAAEAASSIGRRSPVLMLLRLFIVVGLSWSYIAIQDLLRAGNINTPQTWGWHIFRCIYFLQGFFISIITVTNGKTMRNISSKYPKFQGLRTLSMKINFSTHCMSRCCFQTRKESLQSCGSQNTVESVY</sequence>
<dbReference type="Pfam" id="PF00002">
    <property type="entry name" value="7tm_2"/>
    <property type="match status" value="1"/>
</dbReference>
<evidence type="ECO:0000313" key="7">
    <source>
        <dbReference type="EMBL" id="CAL8112856.1"/>
    </source>
</evidence>
<feature type="domain" description="G-protein coupled receptors family 2 profile 2" evidence="6">
    <location>
        <begin position="24"/>
        <end position="301"/>
    </location>
</feature>
<evidence type="ECO:0000313" key="8">
    <source>
        <dbReference type="Proteomes" id="UP001642540"/>
    </source>
</evidence>
<name>A0ABP1R0L3_9HEXA</name>
<accession>A0ABP1R0L3</accession>
<reference evidence="7 8" key="1">
    <citation type="submission" date="2024-08" db="EMBL/GenBank/DDBJ databases">
        <authorList>
            <person name="Cucini C."/>
            <person name="Frati F."/>
        </authorList>
    </citation>
    <scope>NUCLEOTIDE SEQUENCE [LARGE SCALE GENOMIC DNA]</scope>
</reference>
<dbReference type="PANTHER" id="PTHR46953:SF1">
    <property type="entry name" value="G-PROTEIN COUPLED RECEPTOR MTH-LIKE 1-RELATED"/>
    <property type="match status" value="1"/>
</dbReference>
<feature type="transmembrane region" description="Helical" evidence="5">
    <location>
        <begin position="243"/>
        <end position="262"/>
    </location>
</feature>
<dbReference type="InterPro" id="IPR000832">
    <property type="entry name" value="GPCR_2_secretin-like"/>
</dbReference>
<feature type="transmembrane region" description="Helical" evidence="5">
    <location>
        <begin position="61"/>
        <end position="82"/>
    </location>
</feature>
<keyword evidence="2 5" id="KW-0812">Transmembrane</keyword>
<evidence type="ECO:0000256" key="2">
    <source>
        <dbReference type="ARBA" id="ARBA00022692"/>
    </source>
</evidence>
<protein>
    <recommendedName>
        <fullName evidence="6">G-protein coupled receptors family 2 profile 2 domain-containing protein</fullName>
    </recommendedName>
</protein>
<comment type="caution">
    <text evidence="7">The sequence shown here is derived from an EMBL/GenBank/DDBJ whole genome shotgun (WGS) entry which is preliminary data.</text>
</comment>
<organism evidence="7 8">
    <name type="scientific">Orchesella dallaii</name>
    <dbReference type="NCBI Taxonomy" id="48710"/>
    <lineage>
        <taxon>Eukaryota</taxon>
        <taxon>Metazoa</taxon>
        <taxon>Ecdysozoa</taxon>
        <taxon>Arthropoda</taxon>
        <taxon>Hexapoda</taxon>
        <taxon>Collembola</taxon>
        <taxon>Entomobryomorpha</taxon>
        <taxon>Entomobryoidea</taxon>
        <taxon>Orchesellidae</taxon>
        <taxon>Orchesellinae</taxon>
        <taxon>Orchesella</taxon>
    </lineage>
</organism>
<keyword evidence="4 5" id="KW-0472">Membrane</keyword>
<evidence type="ECO:0000256" key="3">
    <source>
        <dbReference type="ARBA" id="ARBA00022989"/>
    </source>
</evidence>
<dbReference type="Gene3D" id="1.20.1070.10">
    <property type="entry name" value="Rhodopsin 7-helix transmembrane proteins"/>
    <property type="match status" value="1"/>
</dbReference>
<feature type="transmembrane region" description="Helical" evidence="5">
    <location>
        <begin position="23"/>
        <end position="49"/>
    </location>
</feature>
<evidence type="ECO:0000256" key="5">
    <source>
        <dbReference type="SAM" id="Phobius"/>
    </source>
</evidence>
<proteinExistence type="predicted"/>
<feature type="transmembrane region" description="Helical" evidence="5">
    <location>
        <begin position="139"/>
        <end position="160"/>
    </location>
</feature>
<evidence type="ECO:0000256" key="1">
    <source>
        <dbReference type="ARBA" id="ARBA00004141"/>
    </source>
</evidence>
<gene>
    <name evidence="7" type="ORF">ODALV1_LOCUS15811</name>
</gene>